<comment type="caution">
    <text evidence="2">The sequence shown here is derived from an EMBL/GenBank/DDBJ whole genome shotgun (WGS) entry which is preliminary data.</text>
</comment>
<protein>
    <submittedName>
        <fullName evidence="2">Two-component sensor protein</fullName>
    </submittedName>
</protein>
<dbReference type="InterPro" id="IPR036890">
    <property type="entry name" value="HATPase_C_sf"/>
</dbReference>
<dbReference type="Gene3D" id="3.30.565.10">
    <property type="entry name" value="Histidine kinase-like ATPase, C-terminal domain"/>
    <property type="match status" value="1"/>
</dbReference>
<dbReference type="EMBL" id="JAAIII010000001">
    <property type="protein sequence ID" value="NMM93434.1"/>
    <property type="molecule type" value="Genomic_DNA"/>
</dbReference>
<feature type="transmembrane region" description="Helical" evidence="1">
    <location>
        <begin position="43"/>
        <end position="60"/>
    </location>
</feature>
<evidence type="ECO:0000313" key="2">
    <source>
        <dbReference type="EMBL" id="NMM93434.1"/>
    </source>
</evidence>
<name>A0A7Y0ENA0_9BIFI</name>
<dbReference type="Proteomes" id="UP000532194">
    <property type="component" value="Unassembled WGS sequence"/>
</dbReference>
<accession>A0A7Y0ENA0</accession>
<gene>
    <name evidence="2" type="ORF">G1C95_0619</name>
</gene>
<keyword evidence="1" id="KW-0472">Membrane</keyword>
<evidence type="ECO:0000313" key="3">
    <source>
        <dbReference type="Proteomes" id="UP000532194"/>
    </source>
</evidence>
<organism evidence="2 3">
    <name type="scientific">Bifidobacterium oedipodis</name>
    <dbReference type="NCBI Taxonomy" id="2675322"/>
    <lineage>
        <taxon>Bacteria</taxon>
        <taxon>Bacillati</taxon>
        <taxon>Actinomycetota</taxon>
        <taxon>Actinomycetes</taxon>
        <taxon>Bifidobacteriales</taxon>
        <taxon>Bifidobacteriaceae</taxon>
        <taxon>Bifidobacterium</taxon>
    </lineage>
</organism>
<keyword evidence="1" id="KW-1133">Transmembrane helix</keyword>
<reference evidence="2 3" key="1">
    <citation type="submission" date="2020-02" db="EMBL/GenBank/DDBJ databases">
        <title>Characterization of phylogenetic diversity of novel bifidobacterial species isolated in Czech ZOOs.</title>
        <authorList>
            <person name="Lugli G.A."/>
            <person name="Vera N.B."/>
            <person name="Ventura M."/>
        </authorList>
    </citation>
    <scope>NUCLEOTIDE SEQUENCE [LARGE SCALE GENOMIC DNA]</scope>
    <source>
        <strain evidence="2 3">DSM 109957</strain>
    </source>
</reference>
<feature type="transmembrane region" description="Helical" evidence="1">
    <location>
        <begin position="141"/>
        <end position="158"/>
    </location>
</feature>
<keyword evidence="3" id="KW-1185">Reference proteome</keyword>
<evidence type="ECO:0000256" key="1">
    <source>
        <dbReference type="SAM" id="Phobius"/>
    </source>
</evidence>
<proteinExistence type="predicted"/>
<keyword evidence="1" id="KW-0812">Transmembrane</keyword>
<feature type="transmembrane region" description="Helical" evidence="1">
    <location>
        <begin position="16"/>
        <end position="37"/>
    </location>
</feature>
<dbReference type="AlphaFoldDB" id="A0A7Y0ENA0"/>
<feature type="transmembrane region" description="Helical" evidence="1">
    <location>
        <begin position="111"/>
        <end position="129"/>
    </location>
</feature>
<sequence length="385" mass="42515">MGAHMKHLRIHGPSSVADWVIVCLTIAVLCLAIADWWLNPPHTWFGVATGLGYCIAVALLPRYGFKSAWVIIVLVTISNFGAGIDSSGPSSTWGLLLAIVALGRNARYWEGVVSIASIITSITVATIQFPDVMKFSLPNGVVNFAIGLLATYLTGVAIRRSDDKRKRREMEQLLAQARREIAMASCFHDAVSGKLTHILVTTEMVKQKHPDEYDQMGWQEVAQEASDALHEMHRAIDVMNQDSPSAGDELPLTLAEALESVTAAYDKRLKKLGYTGETQIRGESPAVLSERTDEIIAVLRELYANIERHCDPANTTYRMHINLQPKAVTIAQSNDCPKTALQRSFSMVSGKGLKLHRARIEALGGEMRTNRDNDQWHVFCQLPLA</sequence>